<organism evidence="2 3">
    <name type="scientific">Racocetra fulgida</name>
    <dbReference type="NCBI Taxonomy" id="60492"/>
    <lineage>
        <taxon>Eukaryota</taxon>
        <taxon>Fungi</taxon>
        <taxon>Fungi incertae sedis</taxon>
        <taxon>Mucoromycota</taxon>
        <taxon>Glomeromycotina</taxon>
        <taxon>Glomeromycetes</taxon>
        <taxon>Diversisporales</taxon>
        <taxon>Gigasporaceae</taxon>
        <taxon>Racocetra</taxon>
    </lineage>
</organism>
<feature type="compositionally biased region" description="Polar residues" evidence="1">
    <location>
        <begin position="12"/>
        <end position="21"/>
    </location>
</feature>
<feature type="compositionally biased region" description="Basic residues" evidence="1">
    <location>
        <begin position="42"/>
        <end position="51"/>
    </location>
</feature>
<name>A0A9N8ZVJ6_9GLOM</name>
<evidence type="ECO:0000313" key="3">
    <source>
        <dbReference type="Proteomes" id="UP000789396"/>
    </source>
</evidence>
<proteinExistence type="predicted"/>
<sequence length="73" mass="8255">MKLLSIDDESVSNEMNNNLTEIKQDNKDGNKKISESKEKLKSSNKKGKKQAICKVVHNTRSSSFKIDVDNKSE</sequence>
<feature type="region of interest" description="Disordered" evidence="1">
    <location>
        <begin position="1"/>
        <end position="54"/>
    </location>
</feature>
<evidence type="ECO:0000256" key="1">
    <source>
        <dbReference type="SAM" id="MobiDB-lite"/>
    </source>
</evidence>
<feature type="compositionally biased region" description="Basic and acidic residues" evidence="1">
    <location>
        <begin position="22"/>
        <end position="41"/>
    </location>
</feature>
<keyword evidence="3" id="KW-1185">Reference proteome</keyword>
<dbReference type="EMBL" id="CAJVPZ010002210">
    <property type="protein sequence ID" value="CAG8508313.1"/>
    <property type="molecule type" value="Genomic_DNA"/>
</dbReference>
<feature type="compositionally biased region" description="Acidic residues" evidence="1">
    <location>
        <begin position="1"/>
        <end position="11"/>
    </location>
</feature>
<gene>
    <name evidence="2" type="ORF">RFULGI_LOCUS2773</name>
</gene>
<dbReference type="Proteomes" id="UP000789396">
    <property type="component" value="Unassembled WGS sequence"/>
</dbReference>
<reference evidence="2" key="1">
    <citation type="submission" date="2021-06" db="EMBL/GenBank/DDBJ databases">
        <authorList>
            <person name="Kallberg Y."/>
            <person name="Tangrot J."/>
            <person name="Rosling A."/>
        </authorList>
    </citation>
    <scope>NUCLEOTIDE SEQUENCE</scope>
    <source>
        <strain evidence="2">IN212</strain>
    </source>
</reference>
<accession>A0A9N8ZVJ6</accession>
<comment type="caution">
    <text evidence="2">The sequence shown here is derived from an EMBL/GenBank/DDBJ whole genome shotgun (WGS) entry which is preliminary data.</text>
</comment>
<protein>
    <submittedName>
        <fullName evidence="2">5160_t:CDS:1</fullName>
    </submittedName>
</protein>
<dbReference type="AlphaFoldDB" id="A0A9N8ZVJ6"/>
<evidence type="ECO:0000313" key="2">
    <source>
        <dbReference type="EMBL" id="CAG8508313.1"/>
    </source>
</evidence>